<dbReference type="GO" id="GO:0009723">
    <property type="term" value="P:response to ethylene"/>
    <property type="evidence" value="ECO:0007669"/>
    <property type="project" value="TreeGrafter"/>
</dbReference>
<comment type="function">
    <text evidence="7">Transcriptional regulator that specifically binds to GA-rich elements (GAGA-repeats) present in regulatory sequences of genes involved in developmental processes.</text>
</comment>
<dbReference type="GO" id="GO:0003700">
    <property type="term" value="F:DNA-binding transcription factor activity"/>
    <property type="evidence" value="ECO:0007669"/>
    <property type="project" value="UniProtKB-UniRule"/>
</dbReference>
<sequence length="320" mass="35200">MDDDGLDYRNMHYYDPHVKNNLGLHLSSAAGEHRTKPFLSNGGFLYRDCGVSHSAMPPSAMQMDFMRDVRNGWMGQRDGSIAGIGLRDGNIGGIVHRDPTMVMDHRYDLSGMSHRESNIASLLSSNHSYSAVLSSAADSHTLQMLQPPDPPKDDTAVPEMEDIAADDIPLMKKKKRKSQSKPPKPKKPKKTLEAKDGGIDPSVSRRKGEKKNMGLVINGFSIDLSGIPPPVCSCTGTPQQCYRWGAGGWQSACCTTSMSVYPLPMSCKRKGARIAGRKMSLGAFKKVLEKLAGDGHRFKDPIDLKLFWAKHGTNKFVTIR</sequence>
<dbReference type="InterPro" id="IPR010409">
    <property type="entry name" value="GAGA-bd_tscrpt_act"/>
</dbReference>
<evidence type="ECO:0000313" key="10">
    <source>
        <dbReference type="Proteomes" id="UP001418222"/>
    </source>
</evidence>
<evidence type="ECO:0000313" key="9">
    <source>
        <dbReference type="EMBL" id="KAK8934931.1"/>
    </source>
</evidence>
<dbReference type="AlphaFoldDB" id="A0AAP0BBV6"/>
<organism evidence="9 10">
    <name type="scientific">Platanthera zijinensis</name>
    <dbReference type="NCBI Taxonomy" id="2320716"/>
    <lineage>
        <taxon>Eukaryota</taxon>
        <taxon>Viridiplantae</taxon>
        <taxon>Streptophyta</taxon>
        <taxon>Embryophyta</taxon>
        <taxon>Tracheophyta</taxon>
        <taxon>Spermatophyta</taxon>
        <taxon>Magnoliopsida</taxon>
        <taxon>Liliopsida</taxon>
        <taxon>Asparagales</taxon>
        <taxon>Orchidaceae</taxon>
        <taxon>Orchidoideae</taxon>
        <taxon>Orchideae</taxon>
        <taxon>Orchidinae</taxon>
        <taxon>Platanthera</taxon>
    </lineage>
</organism>
<evidence type="ECO:0000256" key="8">
    <source>
        <dbReference type="SAM" id="MobiDB-lite"/>
    </source>
</evidence>
<name>A0AAP0BBV6_9ASPA</name>
<comment type="caution">
    <text evidence="9">The sequence shown here is derived from an EMBL/GenBank/DDBJ whole genome shotgun (WGS) entry which is preliminary data.</text>
</comment>
<evidence type="ECO:0000256" key="2">
    <source>
        <dbReference type="ARBA" id="ARBA00007911"/>
    </source>
</evidence>
<reference evidence="9 10" key="1">
    <citation type="journal article" date="2022" name="Nat. Plants">
        <title>Genomes of leafy and leafless Platanthera orchids illuminate the evolution of mycoheterotrophy.</title>
        <authorList>
            <person name="Li M.H."/>
            <person name="Liu K.W."/>
            <person name="Li Z."/>
            <person name="Lu H.C."/>
            <person name="Ye Q.L."/>
            <person name="Zhang D."/>
            <person name="Wang J.Y."/>
            <person name="Li Y.F."/>
            <person name="Zhong Z.M."/>
            <person name="Liu X."/>
            <person name="Yu X."/>
            <person name="Liu D.K."/>
            <person name="Tu X.D."/>
            <person name="Liu B."/>
            <person name="Hao Y."/>
            <person name="Liao X.Y."/>
            <person name="Jiang Y.T."/>
            <person name="Sun W.H."/>
            <person name="Chen J."/>
            <person name="Chen Y.Q."/>
            <person name="Ai Y."/>
            <person name="Zhai J.W."/>
            <person name="Wu S.S."/>
            <person name="Zhou Z."/>
            <person name="Hsiao Y.Y."/>
            <person name="Wu W.L."/>
            <person name="Chen Y.Y."/>
            <person name="Lin Y.F."/>
            <person name="Hsu J.L."/>
            <person name="Li C.Y."/>
            <person name="Wang Z.W."/>
            <person name="Zhao X."/>
            <person name="Zhong W.Y."/>
            <person name="Ma X.K."/>
            <person name="Ma L."/>
            <person name="Huang J."/>
            <person name="Chen G.Z."/>
            <person name="Huang M.Z."/>
            <person name="Huang L."/>
            <person name="Peng D.H."/>
            <person name="Luo Y.B."/>
            <person name="Zou S.Q."/>
            <person name="Chen S.P."/>
            <person name="Lan S."/>
            <person name="Tsai W.C."/>
            <person name="Van de Peer Y."/>
            <person name="Liu Z.J."/>
        </authorList>
    </citation>
    <scope>NUCLEOTIDE SEQUENCE [LARGE SCALE GENOMIC DNA]</scope>
    <source>
        <strain evidence="9">Lor287</strain>
    </source>
</reference>
<keyword evidence="5 7" id="KW-0804">Transcription</keyword>
<evidence type="ECO:0000256" key="5">
    <source>
        <dbReference type="ARBA" id="ARBA00023163"/>
    </source>
</evidence>
<dbReference type="PANTHER" id="PTHR31421:SF22">
    <property type="entry name" value="PROTEIN BASIC PENTACYSTEINE3"/>
    <property type="match status" value="1"/>
</dbReference>
<dbReference type="GO" id="GO:0005634">
    <property type="term" value="C:nucleus"/>
    <property type="evidence" value="ECO:0007669"/>
    <property type="project" value="UniProtKB-SubCell"/>
</dbReference>
<keyword evidence="6 7" id="KW-0539">Nucleus</keyword>
<evidence type="ECO:0000256" key="6">
    <source>
        <dbReference type="ARBA" id="ARBA00023242"/>
    </source>
</evidence>
<gene>
    <name evidence="9" type="primary">BBR</name>
    <name evidence="9" type="ORF">KSP39_PZI014609</name>
</gene>
<dbReference type="Proteomes" id="UP001418222">
    <property type="component" value="Unassembled WGS sequence"/>
</dbReference>
<feature type="region of interest" description="Disordered" evidence="8">
    <location>
        <begin position="164"/>
        <end position="210"/>
    </location>
</feature>
<dbReference type="PANTHER" id="PTHR31421">
    <property type="entry name" value="PROTEIN BASIC PENTACYSTEINE3"/>
    <property type="match status" value="1"/>
</dbReference>
<comment type="subcellular location">
    <subcellularLocation>
        <location evidence="1 7">Nucleus</location>
    </subcellularLocation>
</comment>
<accession>A0AAP0BBV6</accession>
<dbReference type="EMBL" id="JBBWWQ010000012">
    <property type="protein sequence ID" value="KAK8934931.1"/>
    <property type="molecule type" value="Genomic_DNA"/>
</dbReference>
<dbReference type="SMART" id="SM01226">
    <property type="entry name" value="GAGA_bind"/>
    <property type="match status" value="1"/>
</dbReference>
<comment type="similarity">
    <text evidence="2 7">Belongs to the BBR/BPC family.</text>
</comment>
<evidence type="ECO:0000256" key="7">
    <source>
        <dbReference type="RuleBase" id="RU367160"/>
    </source>
</evidence>
<proteinExistence type="inferred from homology"/>
<protein>
    <recommendedName>
        <fullName evidence="7">GAGA-binding transcriptional activator</fullName>
    </recommendedName>
</protein>
<keyword evidence="3 7" id="KW-0805">Transcription regulation</keyword>
<feature type="compositionally biased region" description="Basic residues" evidence="8">
    <location>
        <begin position="171"/>
        <end position="189"/>
    </location>
</feature>
<keyword evidence="10" id="KW-1185">Reference proteome</keyword>
<dbReference type="Pfam" id="PF06217">
    <property type="entry name" value="GAGA_bind"/>
    <property type="match status" value="1"/>
</dbReference>
<evidence type="ECO:0000256" key="1">
    <source>
        <dbReference type="ARBA" id="ARBA00004123"/>
    </source>
</evidence>
<keyword evidence="4 7" id="KW-0238">DNA-binding</keyword>
<evidence type="ECO:0000256" key="4">
    <source>
        <dbReference type="ARBA" id="ARBA00023125"/>
    </source>
</evidence>
<dbReference type="GO" id="GO:0043565">
    <property type="term" value="F:sequence-specific DNA binding"/>
    <property type="evidence" value="ECO:0007669"/>
    <property type="project" value="TreeGrafter"/>
</dbReference>
<evidence type="ECO:0000256" key="3">
    <source>
        <dbReference type="ARBA" id="ARBA00023015"/>
    </source>
</evidence>